<dbReference type="SMART" id="SM00254">
    <property type="entry name" value="ShKT"/>
    <property type="match status" value="1"/>
</dbReference>
<dbReference type="GO" id="GO:0016757">
    <property type="term" value="F:glycosyltransferase activity"/>
    <property type="evidence" value="ECO:0007669"/>
    <property type="project" value="UniProtKB-KW"/>
</dbReference>
<feature type="domain" description="ShKT" evidence="9">
    <location>
        <begin position="394"/>
        <end position="430"/>
    </location>
</feature>
<dbReference type="Pfam" id="PF23452">
    <property type="entry name" value="HPAT"/>
    <property type="match status" value="1"/>
</dbReference>
<evidence type="ECO:0000313" key="11">
    <source>
        <dbReference type="Proteomes" id="UP001190700"/>
    </source>
</evidence>
<dbReference type="PANTHER" id="PTHR31485:SF7">
    <property type="entry name" value="PEPTIDYL SERINE ALPHA-GALACTOSYLTRANSFERASE"/>
    <property type="match status" value="1"/>
</dbReference>
<gene>
    <name evidence="10" type="ORF">CYMTET_6659</name>
</gene>
<feature type="region of interest" description="Disordered" evidence="7">
    <location>
        <begin position="446"/>
        <end position="468"/>
    </location>
</feature>
<dbReference type="Proteomes" id="UP001190700">
    <property type="component" value="Unassembled WGS sequence"/>
</dbReference>
<evidence type="ECO:0000256" key="3">
    <source>
        <dbReference type="ARBA" id="ARBA00022679"/>
    </source>
</evidence>
<keyword evidence="8" id="KW-0732">Signal</keyword>
<dbReference type="Pfam" id="PF01549">
    <property type="entry name" value="ShK"/>
    <property type="match status" value="1"/>
</dbReference>
<evidence type="ECO:0000256" key="8">
    <source>
        <dbReference type="SAM" id="SignalP"/>
    </source>
</evidence>
<dbReference type="PROSITE" id="PS51670">
    <property type="entry name" value="SHKT"/>
    <property type="match status" value="1"/>
</dbReference>
<evidence type="ECO:0000256" key="7">
    <source>
        <dbReference type="SAM" id="MobiDB-lite"/>
    </source>
</evidence>
<comment type="caution">
    <text evidence="10">The sequence shown here is derived from an EMBL/GenBank/DDBJ whole genome shotgun (WGS) entry which is preliminary data.</text>
</comment>
<proteinExistence type="predicted"/>
<comment type="subcellular location">
    <subcellularLocation>
        <location evidence="1">Membrane</location>
        <topology evidence="1">Single-pass membrane protein</topology>
    </subcellularLocation>
</comment>
<reference evidence="10 11" key="1">
    <citation type="journal article" date="2015" name="Genome Biol. Evol.">
        <title>Comparative Genomics of a Bacterivorous Green Alga Reveals Evolutionary Causalities and Consequences of Phago-Mixotrophic Mode of Nutrition.</title>
        <authorList>
            <person name="Burns J.A."/>
            <person name="Paasch A."/>
            <person name="Narechania A."/>
            <person name="Kim E."/>
        </authorList>
    </citation>
    <scope>NUCLEOTIDE SEQUENCE [LARGE SCALE GENOMIC DNA]</scope>
    <source>
        <strain evidence="10 11">PLY_AMNH</strain>
    </source>
</reference>
<evidence type="ECO:0000256" key="1">
    <source>
        <dbReference type="ARBA" id="ARBA00004167"/>
    </source>
</evidence>
<dbReference type="InterPro" id="IPR003582">
    <property type="entry name" value="ShKT_dom"/>
</dbReference>
<evidence type="ECO:0000256" key="4">
    <source>
        <dbReference type="ARBA" id="ARBA00022692"/>
    </source>
</evidence>
<dbReference type="AlphaFoldDB" id="A0AAE0GWS5"/>
<name>A0AAE0GWS5_9CHLO</name>
<evidence type="ECO:0000313" key="10">
    <source>
        <dbReference type="EMBL" id="KAK3285749.1"/>
    </source>
</evidence>
<organism evidence="10 11">
    <name type="scientific">Cymbomonas tetramitiformis</name>
    <dbReference type="NCBI Taxonomy" id="36881"/>
    <lineage>
        <taxon>Eukaryota</taxon>
        <taxon>Viridiplantae</taxon>
        <taxon>Chlorophyta</taxon>
        <taxon>Pyramimonadophyceae</taxon>
        <taxon>Pyramimonadales</taxon>
        <taxon>Pyramimonadaceae</taxon>
        <taxon>Cymbomonas</taxon>
    </lineage>
</organism>
<evidence type="ECO:0000259" key="9">
    <source>
        <dbReference type="PROSITE" id="PS51670"/>
    </source>
</evidence>
<evidence type="ECO:0000256" key="2">
    <source>
        <dbReference type="ARBA" id="ARBA00022676"/>
    </source>
</evidence>
<keyword evidence="11" id="KW-1185">Reference proteome</keyword>
<evidence type="ECO:0000256" key="5">
    <source>
        <dbReference type="ARBA" id="ARBA00022989"/>
    </source>
</evidence>
<keyword evidence="2" id="KW-0328">Glycosyltransferase</keyword>
<dbReference type="InterPro" id="IPR056508">
    <property type="entry name" value="HPAT-like"/>
</dbReference>
<dbReference type="PANTHER" id="PTHR31485">
    <property type="entry name" value="PEPTIDYL SERINE ALPHA-GALACTOSYLTRANSFERASE"/>
    <property type="match status" value="1"/>
</dbReference>
<keyword evidence="5" id="KW-1133">Transmembrane helix</keyword>
<protein>
    <recommendedName>
        <fullName evidence="9">ShKT domain-containing protein</fullName>
    </recommendedName>
</protein>
<dbReference type="InterPro" id="IPR044845">
    <property type="entry name" value="HPAT/SRGT1-like"/>
</dbReference>
<accession>A0AAE0GWS5</accession>
<feature type="signal peptide" evidence="8">
    <location>
        <begin position="1"/>
        <end position="22"/>
    </location>
</feature>
<dbReference type="EMBL" id="LGRX02001653">
    <property type="protein sequence ID" value="KAK3285749.1"/>
    <property type="molecule type" value="Genomic_DNA"/>
</dbReference>
<dbReference type="GO" id="GO:0016020">
    <property type="term" value="C:membrane"/>
    <property type="evidence" value="ECO:0007669"/>
    <property type="project" value="UniProtKB-SubCell"/>
</dbReference>
<feature type="chain" id="PRO_5042214210" description="ShKT domain-containing protein" evidence="8">
    <location>
        <begin position="23"/>
        <end position="487"/>
    </location>
</feature>
<keyword evidence="6" id="KW-0472">Membrane</keyword>
<evidence type="ECO:0000256" key="6">
    <source>
        <dbReference type="ARBA" id="ARBA00023136"/>
    </source>
</evidence>
<keyword evidence="3" id="KW-0808">Transferase</keyword>
<keyword evidence="4" id="KW-0812">Transmembrane</keyword>
<sequence length="487" mass="55060">MHFAINWLQFFLIFWRLPSLNAEGAEMHMVFSTECDHYFDWQSLGMMHSFITSGQKGKLTRLMACDKKDWPGTKIVQGDRMDTHIHKNWVHNPNNGDHYPAYNKPASIIDFMNNYPNITAEYIIFLDADMIIRNPVTIEHVGAKRGQPVAAYYGYLVGIFKENYMKIKSHIKNLDMAQQVGGFVVMHVDDLRKVAPLWLKYTEEVRTDSGNWGNTGDIFNNNGKSGPPWISEMYGYVYAAADAGVKHIVSSKFMLYPGYMPPHPDPWPLILHYGITYNIDEYAFDKHWHRSADFTTCPGRLFEKPMRKEQLPDAPRSPTRHRKEVALDAAWGLYEATKWWKETACGHAPIKDAEVPDYTRYSCKTGSNGVNHCRPFNDKELKTIPRGSSVGDGCAERDVHEMCCSWAEKGECTANPEFMATNCAHSCGLCWGHKGSKVCVADLEGADANPPQEATPEATSDDSSDEAPLMRACRRGCPDAGVQTRLP</sequence>